<dbReference type="Proteomes" id="UP000191124">
    <property type="component" value="Unassembled WGS sequence"/>
</dbReference>
<name>A0A1S9UIZ3_BACCE</name>
<evidence type="ECO:0000313" key="1">
    <source>
        <dbReference type="EMBL" id="OOR22148.1"/>
    </source>
</evidence>
<protein>
    <submittedName>
        <fullName evidence="1">DNA repair protein Rad50</fullName>
    </submittedName>
</protein>
<dbReference type="EMBL" id="MUAL01000048">
    <property type="protein sequence ID" value="OOR22148.1"/>
    <property type="molecule type" value="Genomic_DNA"/>
</dbReference>
<reference evidence="1 2" key="1">
    <citation type="submission" date="2017-01" db="EMBL/GenBank/DDBJ databases">
        <title>Bacillus cereus isolates.</title>
        <authorList>
            <person name="Beno S.M."/>
        </authorList>
    </citation>
    <scope>NUCLEOTIDE SEQUENCE [LARGE SCALE GENOMIC DNA]</scope>
    <source>
        <strain evidence="1 2">FSL M7-1219</strain>
    </source>
</reference>
<proteinExistence type="predicted"/>
<sequence length="160" mass="18951">MAHLENSFKLKELFYQRIKTEERSLQTLEKLKLARECQRNVASRDEYNHITKIIEGLEKEYEAERKFGYTPTVIFSEEDKDQAAKVIKKDIEAMDKRYIELCKRKDDLETSIADEVAAINVELNEMHEAHRNLMHCNVLYGSYYCELYEMVTSTKSEVLR</sequence>
<dbReference type="RefSeq" id="WP_078181383.1">
    <property type="nucleotide sequence ID" value="NZ_MUAL01000048.1"/>
</dbReference>
<evidence type="ECO:0000313" key="2">
    <source>
        <dbReference type="Proteomes" id="UP000191124"/>
    </source>
</evidence>
<organism evidence="1 2">
    <name type="scientific">Bacillus cereus</name>
    <dbReference type="NCBI Taxonomy" id="1396"/>
    <lineage>
        <taxon>Bacteria</taxon>
        <taxon>Bacillati</taxon>
        <taxon>Bacillota</taxon>
        <taxon>Bacilli</taxon>
        <taxon>Bacillales</taxon>
        <taxon>Bacillaceae</taxon>
        <taxon>Bacillus</taxon>
        <taxon>Bacillus cereus group</taxon>
    </lineage>
</organism>
<dbReference type="AlphaFoldDB" id="A0A1S9UIZ3"/>
<accession>A0A1S9UIZ3</accession>
<comment type="caution">
    <text evidence="1">The sequence shown here is derived from an EMBL/GenBank/DDBJ whole genome shotgun (WGS) entry which is preliminary data.</text>
</comment>
<gene>
    <name evidence="1" type="ORF">BW892_20325</name>
</gene>